<keyword evidence="3 4" id="KW-0418">Kinase</keyword>
<evidence type="ECO:0000256" key="2">
    <source>
        <dbReference type="ARBA" id="ARBA00022679"/>
    </source>
</evidence>
<dbReference type="SUPFAM" id="SSF53613">
    <property type="entry name" value="Ribokinase-like"/>
    <property type="match status" value="1"/>
</dbReference>
<organism evidence="7">
    <name type="scientific">Clostridium symbiosum</name>
    <name type="common">Bacteroides symbiosus</name>
    <dbReference type="NCBI Taxonomy" id="1512"/>
    <lineage>
        <taxon>Bacteria</taxon>
        <taxon>Bacillati</taxon>
        <taxon>Bacillota</taxon>
        <taxon>Clostridia</taxon>
        <taxon>Lachnospirales</taxon>
        <taxon>Lachnospiraceae</taxon>
        <taxon>Otoolea</taxon>
    </lineage>
</organism>
<dbReference type="GO" id="GO:0004747">
    <property type="term" value="F:ribokinase activity"/>
    <property type="evidence" value="ECO:0007669"/>
    <property type="project" value="UniProtKB-EC"/>
</dbReference>
<feature type="domain" description="Carbohydrate kinase PfkB" evidence="6">
    <location>
        <begin position="27"/>
        <end position="314"/>
    </location>
</feature>
<evidence type="ECO:0000256" key="1">
    <source>
        <dbReference type="ARBA" id="ARBA00010688"/>
    </source>
</evidence>
<accession>A0A6N2YXJ2</accession>
<dbReference type="AlphaFoldDB" id="A0A6N2YXJ2"/>
<dbReference type="EMBL" id="CACRUA010000003">
    <property type="protein sequence ID" value="VYT70330.1"/>
    <property type="molecule type" value="Genomic_DNA"/>
</dbReference>
<dbReference type="GO" id="GO:0005829">
    <property type="term" value="C:cytosol"/>
    <property type="evidence" value="ECO:0007669"/>
    <property type="project" value="TreeGrafter"/>
</dbReference>
<gene>
    <name evidence="7" type="primary">rbsK_3</name>
    <name evidence="7" type="ORF">CSLFYP84_00370</name>
</gene>
<protein>
    <submittedName>
        <fullName evidence="7">Ribokinase</fullName>
        <ecNumber evidence="7">2.7.1.15</ecNumber>
    </submittedName>
</protein>
<dbReference type="InterPro" id="IPR029056">
    <property type="entry name" value="Ribokinase-like"/>
</dbReference>
<dbReference type="InterPro" id="IPR011611">
    <property type="entry name" value="PfkB_dom"/>
</dbReference>
<dbReference type="PANTHER" id="PTHR10584:SF166">
    <property type="entry name" value="RIBOKINASE"/>
    <property type="match status" value="1"/>
</dbReference>
<evidence type="ECO:0000256" key="5">
    <source>
        <dbReference type="SAM" id="MobiDB-lite"/>
    </source>
</evidence>
<evidence type="ECO:0000259" key="6">
    <source>
        <dbReference type="Pfam" id="PF00294"/>
    </source>
</evidence>
<dbReference type="Gene3D" id="3.40.1190.20">
    <property type="match status" value="1"/>
</dbReference>
<feature type="region of interest" description="Disordered" evidence="5">
    <location>
        <begin position="1"/>
        <end position="21"/>
    </location>
</feature>
<reference evidence="7" key="1">
    <citation type="submission" date="2019-11" db="EMBL/GenBank/DDBJ databases">
        <authorList>
            <person name="Feng L."/>
        </authorList>
    </citation>
    <scope>NUCLEOTIDE SEQUENCE</scope>
    <source>
        <strain evidence="7">CsymbiosumLFYP84</strain>
    </source>
</reference>
<evidence type="ECO:0000313" key="7">
    <source>
        <dbReference type="EMBL" id="VYT70330.1"/>
    </source>
</evidence>
<dbReference type="Pfam" id="PF00294">
    <property type="entry name" value="PfkB"/>
    <property type="match status" value="1"/>
</dbReference>
<dbReference type="PROSITE" id="PS00583">
    <property type="entry name" value="PFKB_KINASES_1"/>
    <property type="match status" value="1"/>
</dbReference>
<dbReference type="PANTHER" id="PTHR10584">
    <property type="entry name" value="SUGAR KINASE"/>
    <property type="match status" value="1"/>
</dbReference>
<dbReference type="InterPro" id="IPR002173">
    <property type="entry name" value="Carboh/pur_kinase_PfkB_CS"/>
</dbReference>
<dbReference type="EC" id="2.7.1.15" evidence="7"/>
<dbReference type="InterPro" id="IPR002139">
    <property type="entry name" value="Ribo/fructo_kinase"/>
</dbReference>
<name>A0A6N2YXJ2_CLOSY</name>
<dbReference type="PROSITE" id="PS00584">
    <property type="entry name" value="PFKB_KINASES_2"/>
    <property type="match status" value="1"/>
</dbReference>
<keyword evidence="2 4" id="KW-0808">Transferase</keyword>
<comment type="similarity">
    <text evidence="1 4">Belongs to the carbohydrate kinase PfkB family.</text>
</comment>
<sequence>MNQSAASIHLPTDPNSNSKSHADSLNKKIMIIGSTCVDIIINIDHLPKTEENIHPSSQSLALGGCAYNVASMVKQFGVPVTLISPVGTGFYGEFVAKELEKNGFPVAVHVPGQENGCCYCLVEAGGERTFMSYHGAEYTFRKEWMTPFDKYSYDMVYVCGLEIEEPTGLDLIEYLESHPERELFYAPGPRGIRIGKEKMERIYALHPILHINELESKELSGCTSAEDAAEKLCFLTGNTVIVTLGENGTYCRERSGIAYTVPGIPTAVVDTIGAGDSHIGAVMASLSLGNSLRKSIHIANTAASAVVGVKGASLTEKEFREMSRCWGQKVF</sequence>
<proteinExistence type="inferred from homology"/>
<dbReference type="PRINTS" id="PR00990">
    <property type="entry name" value="RIBOKINASE"/>
</dbReference>
<evidence type="ECO:0000256" key="3">
    <source>
        <dbReference type="ARBA" id="ARBA00022777"/>
    </source>
</evidence>
<evidence type="ECO:0000256" key="4">
    <source>
        <dbReference type="RuleBase" id="RU003704"/>
    </source>
</evidence>